<dbReference type="PANTHER" id="PTHR33798:SF5">
    <property type="entry name" value="FLAVIN REDUCTASE LIKE DOMAIN-CONTAINING PROTEIN"/>
    <property type="match status" value="1"/>
</dbReference>
<dbReference type="PANTHER" id="PTHR33798">
    <property type="entry name" value="FLAVOPROTEIN OXYGENASE"/>
    <property type="match status" value="1"/>
</dbReference>
<gene>
    <name evidence="6" type="ORF">Q0590_24410</name>
</gene>
<dbReference type="InterPro" id="IPR012349">
    <property type="entry name" value="Split_barrel_FMN-bd"/>
</dbReference>
<comment type="caution">
    <text evidence="6">The sequence shown here is derived from an EMBL/GenBank/DDBJ whole genome shotgun (WGS) entry which is preliminary data.</text>
</comment>
<keyword evidence="2" id="KW-0285">Flavoprotein</keyword>
<evidence type="ECO:0000256" key="1">
    <source>
        <dbReference type="ARBA" id="ARBA00001917"/>
    </source>
</evidence>
<evidence type="ECO:0000313" key="7">
    <source>
        <dbReference type="Proteomes" id="UP001168528"/>
    </source>
</evidence>
<dbReference type="RefSeq" id="WP_302040244.1">
    <property type="nucleotide sequence ID" value="NZ_JAUKPO010000019.1"/>
</dbReference>
<protein>
    <submittedName>
        <fullName evidence="6">Flavin reductase</fullName>
    </submittedName>
</protein>
<organism evidence="6 7">
    <name type="scientific">Rhodocytophaga aerolata</name>
    <dbReference type="NCBI Taxonomy" id="455078"/>
    <lineage>
        <taxon>Bacteria</taxon>
        <taxon>Pseudomonadati</taxon>
        <taxon>Bacteroidota</taxon>
        <taxon>Cytophagia</taxon>
        <taxon>Cytophagales</taxon>
        <taxon>Rhodocytophagaceae</taxon>
        <taxon>Rhodocytophaga</taxon>
    </lineage>
</organism>
<dbReference type="Pfam" id="PF01613">
    <property type="entry name" value="Flavin_Reduct"/>
    <property type="match status" value="1"/>
</dbReference>
<name>A0ABT8RCL2_9BACT</name>
<dbReference type="EMBL" id="JAUKPO010000019">
    <property type="protein sequence ID" value="MDO1449441.1"/>
    <property type="molecule type" value="Genomic_DNA"/>
</dbReference>
<evidence type="ECO:0000313" key="6">
    <source>
        <dbReference type="EMBL" id="MDO1449441.1"/>
    </source>
</evidence>
<comment type="cofactor">
    <cofactor evidence="1">
        <name>FMN</name>
        <dbReference type="ChEBI" id="CHEBI:58210"/>
    </cofactor>
</comment>
<evidence type="ECO:0000256" key="2">
    <source>
        <dbReference type="ARBA" id="ARBA00022630"/>
    </source>
</evidence>
<accession>A0ABT8RCL2</accession>
<sequence length="210" mass="23213">MKLTSADLLTLDQRYRTTLINSLAGHKQAVLVGTASIQGISNLAIFNSIVHIGANPAYYGFICRPDTVKRDTLENIVETSSYTFNYVRSQDFEKAHQTSARYAAGVSEFEAVGFSCEWKDAILAPFVKEAIVKIALKLEEKIPIQLNNTLLIVGSIQYIEIADTIVEEDGFAALEKASVLTCAGLDAYYEPKLVGRLSYAKPDKWPSLIR</sequence>
<keyword evidence="7" id="KW-1185">Reference proteome</keyword>
<feature type="domain" description="Flavin reductase like" evidence="5">
    <location>
        <begin position="27"/>
        <end position="164"/>
    </location>
</feature>
<proteinExistence type="inferred from homology"/>
<evidence type="ECO:0000256" key="3">
    <source>
        <dbReference type="ARBA" id="ARBA00022643"/>
    </source>
</evidence>
<evidence type="ECO:0000256" key="4">
    <source>
        <dbReference type="ARBA" id="ARBA00038054"/>
    </source>
</evidence>
<keyword evidence="3" id="KW-0288">FMN</keyword>
<dbReference type="Gene3D" id="2.30.110.10">
    <property type="entry name" value="Electron Transport, Fmn-binding Protein, Chain A"/>
    <property type="match status" value="1"/>
</dbReference>
<dbReference type="Proteomes" id="UP001168528">
    <property type="component" value="Unassembled WGS sequence"/>
</dbReference>
<reference evidence="6" key="1">
    <citation type="submission" date="2023-07" db="EMBL/GenBank/DDBJ databases">
        <title>The genome sequence of Rhodocytophaga aerolata KACC 12507.</title>
        <authorList>
            <person name="Zhang X."/>
        </authorList>
    </citation>
    <scope>NUCLEOTIDE SEQUENCE</scope>
    <source>
        <strain evidence="6">KACC 12507</strain>
    </source>
</reference>
<dbReference type="SUPFAM" id="SSF50475">
    <property type="entry name" value="FMN-binding split barrel"/>
    <property type="match status" value="1"/>
</dbReference>
<dbReference type="InterPro" id="IPR002563">
    <property type="entry name" value="Flavin_Rdtase-like_dom"/>
</dbReference>
<comment type="similarity">
    <text evidence="4">Belongs to the flavoredoxin family.</text>
</comment>
<evidence type="ECO:0000259" key="5">
    <source>
        <dbReference type="Pfam" id="PF01613"/>
    </source>
</evidence>